<dbReference type="Proteomes" id="UP000182977">
    <property type="component" value="Chromosome I"/>
</dbReference>
<gene>
    <name evidence="1" type="ORF">SAMN04488563_3373</name>
</gene>
<organism evidence="1 2">
    <name type="scientific">Jiangella alkaliphila</name>
    <dbReference type="NCBI Taxonomy" id="419479"/>
    <lineage>
        <taxon>Bacteria</taxon>
        <taxon>Bacillati</taxon>
        <taxon>Actinomycetota</taxon>
        <taxon>Actinomycetes</taxon>
        <taxon>Jiangellales</taxon>
        <taxon>Jiangellaceae</taxon>
        <taxon>Jiangella</taxon>
    </lineage>
</organism>
<dbReference type="OrthoDB" id="3213425at2"/>
<sequence length="471" mass="50789">MNREFHESAGQPPIGQLIRSARQQLHLSQYALADRLARVSGRPTVGRDRVARWERGRQVPRREWRRWLAVVLEIPPDRLDAGAVAARQQNRLGQAVATTRGTEHSGTRRQQGTPALLPVFRSRVQAGILAATLLNPHRAFSLTELADHAGGSLASVSKEAKLLEEAGILVTRHEGAIRLMRAASDKPTIGPLTELIRVTYGVPQIIGEEFSRVAAVARIALVGTWAERFAGVLGPEPDAIQLRLTARPDATPDPAELHAAATRARRRLHRPVQFSVAPTRDHTRLPHRRAATGTLALPRQRSATAVVRIAPFEESAAPVGDAWKAGADVIARLLSSGQLELFSGPGADGRPYFDAAQRHLTAAVEVAPGSPRSAFILVCQAAHTIGCGLLAAQGLRPAAGSSGDVVSQSTIAQFGEQFEHLELLRQRQATLNYPTGRDNTVTAEDVDGALPAIEALLSTARDIALRLDLFV</sequence>
<protein>
    <submittedName>
        <fullName evidence="1">Helix-turn-helix domain-containing protein</fullName>
    </submittedName>
</protein>
<dbReference type="Gene3D" id="1.10.260.40">
    <property type="entry name" value="lambda repressor-like DNA-binding domains"/>
    <property type="match status" value="1"/>
</dbReference>
<reference evidence="2" key="1">
    <citation type="submission" date="2016-10" db="EMBL/GenBank/DDBJ databases">
        <authorList>
            <person name="Varghese N."/>
            <person name="Submissions S."/>
        </authorList>
    </citation>
    <scope>NUCLEOTIDE SEQUENCE [LARGE SCALE GENOMIC DNA]</scope>
    <source>
        <strain evidence="2">DSM 45079</strain>
    </source>
</reference>
<dbReference type="SUPFAM" id="SSF46785">
    <property type="entry name" value="Winged helix' DNA-binding domain"/>
    <property type="match status" value="1"/>
</dbReference>
<dbReference type="GO" id="GO:0003677">
    <property type="term" value="F:DNA binding"/>
    <property type="evidence" value="ECO:0007669"/>
    <property type="project" value="InterPro"/>
</dbReference>
<dbReference type="InterPro" id="IPR036390">
    <property type="entry name" value="WH_DNA-bd_sf"/>
</dbReference>
<dbReference type="EMBL" id="LT629791">
    <property type="protein sequence ID" value="SDU63138.1"/>
    <property type="molecule type" value="Genomic_DNA"/>
</dbReference>
<name>A0A1H2K414_9ACTN</name>
<accession>A0A1H2K414</accession>
<keyword evidence="2" id="KW-1185">Reference proteome</keyword>
<dbReference type="CDD" id="cd00093">
    <property type="entry name" value="HTH_XRE"/>
    <property type="match status" value="1"/>
</dbReference>
<dbReference type="SUPFAM" id="SSF47413">
    <property type="entry name" value="lambda repressor-like DNA-binding domains"/>
    <property type="match status" value="1"/>
</dbReference>
<dbReference type="InterPro" id="IPR010982">
    <property type="entry name" value="Lambda_DNA-bd_dom_sf"/>
</dbReference>
<dbReference type="STRING" id="419479.SAMN04488563_3373"/>
<evidence type="ECO:0000313" key="1">
    <source>
        <dbReference type="EMBL" id="SDU63138.1"/>
    </source>
</evidence>
<evidence type="ECO:0000313" key="2">
    <source>
        <dbReference type="Proteomes" id="UP000182977"/>
    </source>
</evidence>
<proteinExistence type="predicted"/>
<dbReference type="InterPro" id="IPR001387">
    <property type="entry name" value="Cro/C1-type_HTH"/>
</dbReference>
<dbReference type="AlphaFoldDB" id="A0A1H2K414"/>